<evidence type="ECO:0000313" key="2">
    <source>
        <dbReference type="EMBL" id="KAF6839457.1"/>
    </source>
</evidence>
<sequence>MAWHEGPSPHQHQVDMFPPTRSGGMREASRRRNYWRQDDERGGKVKRAPEKRNLSRDLRIRPPGMEWRRDPASRASGSLAIHERNPSPGRGSPGGASRPAGNCLEELERARTGGSVSGFIAFIRSAAGAVSRGGVEAAGTETALW</sequence>
<feature type="region of interest" description="Disordered" evidence="1">
    <location>
        <begin position="1"/>
        <end position="101"/>
    </location>
</feature>
<reference evidence="2" key="1">
    <citation type="journal article" date="2020" name="Phytopathology">
        <title>Genome Sequence Resources of Colletotrichum truncatum, C. plurivorum, C. musicola, and C. sojae: Four Species Pathogenic to Soybean (Glycine max).</title>
        <authorList>
            <person name="Rogerio F."/>
            <person name="Boufleur T.R."/>
            <person name="Ciampi-Guillardi M."/>
            <person name="Sukno S.A."/>
            <person name="Thon M.R."/>
            <person name="Massola Junior N.S."/>
            <person name="Baroncelli R."/>
        </authorList>
    </citation>
    <scope>NUCLEOTIDE SEQUENCE</scope>
    <source>
        <strain evidence="2">LFN00145</strain>
    </source>
</reference>
<dbReference type="Proteomes" id="UP000654918">
    <property type="component" value="Unassembled WGS sequence"/>
</dbReference>
<feature type="compositionally biased region" description="Basic and acidic residues" evidence="1">
    <location>
        <begin position="27"/>
        <end position="72"/>
    </location>
</feature>
<protein>
    <submittedName>
        <fullName evidence="2">Uncharacterized protein</fullName>
    </submittedName>
</protein>
<dbReference type="AlphaFoldDB" id="A0A8H6KXE8"/>
<comment type="caution">
    <text evidence="2">The sequence shown here is derived from an EMBL/GenBank/DDBJ whole genome shotgun (WGS) entry which is preliminary data.</text>
</comment>
<proteinExistence type="predicted"/>
<evidence type="ECO:0000313" key="3">
    <source>
        <dbReference type="Proteomes" id="UP000654918"/>
    </source>
</evidence>
<accession>A0A8H6KXE8</accession>
<dbReference type="EMBL" id="WIGO01000013">
    <property type="protein sequence ID" value="KAF6839457.1"/>
    <property type="molecule type" value="Genomic_DNA"/>
</dbReference>
<gene>
    <name evidence="2" type="ORF">CPLU01_01877</name>
</gene>
<feature type="compositionally biased region" description="Low complexity" evidence="1">
    <location>
        <begin position="86"/>
        <end position="101"/>
    </location>
</feature>
<keyword evidence="3" id="KW-1185">Reference proteome</keyword>
<name>A0A8H6KXE8_9PEZI</name>
<evidence type="ECO:0000256" key="1">
    <source>
        <dbReference type="SAM" id="MobiDB-lite"/>
    </source>
</evidence>
<organism evidence="2 3">
    <name type="scientific">Colletotrichum plurivorum</name>
    <dbReference type="NCBI Taxonomy" id="2175906"/>
    <lineage>
        <taxon>Eukaryota</taxon>
        <taxon>Fungi</taxon>
        <taxon>Dikarya</taxon>
        <taxon>Ascomycota</taxon>
        <taxon>Pezizomycotina</taxon>
        <taxon>Sordariomycetes</taxon>
        <taxon>Hypocreomycetidae</taxon>
        <taxon>Glomerellales</taxon>
        <taxon>Glomerellaceae</taxon>
        <taxon>Colletotrichum</taxon>
        <taxon>Colletotrichum orchidearum species complex</taxon>
    </lineage>
</organism>